<comment type="caution">
    <text evidence="4">The sequence shown here is derived from an EMBL/GenBank/DDBJ whole genome shotgun (WGS) entry which is preliminary data.</text>
</comment>
<keyword evidence="1" id="KW-0645">Protease</keyword>
<dbReference type="InterPro" id="IPR021109">
    <property type="entry name" value="Peptidase_aspartic_dom_sf"/>
</dbReference>
<sequence>MIELSVGQEGHKVKALVDTGAELNIVPEVEYIKEGLPMRVLKMRIRGIGLQSTEISGLSESTVLVLPSGDDRKIHFFLARGAVYQVIRRSFLASNGIRLESLNKKVKLSAIKSVMEEDCVYTYVHQNQNNGAQDHPEEWKCVKWLE</sequence>
<dbReference type="AlphaFoldDB" id="A0A9Q3GGD6"/>
<evidence type="ECO:0000256" key="1">
    <source>
        <dbReference type="ARBA" id="ARBA00022750"/>
    </source>
</evidence>
<name>A0A9Q3GGD6_9BASI</name>
<dbReference type="GO" id="GO:0004190">
    <property type="term" value="F:aspartic-type endopeptidase activity"/>
    <property type="evidence" value="ECO:0007669"/>
    <property type="project" value="UniProtKB-KW"/>
</dbReference>
<keyword evidence="1" id="KW-0064">Aspartyl protease</keyword>
<dbReference type="PROSITE" id="PS00141">
    <property type="entry name" value="ASP_PROTEASE"/>
    <property type="match status" value="1"/>
</dbReference>
<accession>A0A9Q3GGD6</accession>
<dbReference type="InterPro" id="IPR018061">
    <property type="entry name" value="Retropepsins"/>
</dbReference>
<dbReference type="PROSITE" id="PS50175">
    <property type="entry name" value="ASP_PROT_RETROV"/>
    <property type="match status" value="1"/>
</dbReference>
<evidence type="ECO:0000259" key="3">
    <source>
        <dbReference type="PROSITE" id="PS50175"/>
    </source>
</evidence>
<dbReference type="Gene3D" id="2.40.70.10">
    <property type="entry name" value="Acid Proteases"/>
    <property type="match status" value="1"/>
</dbReference>
<evidence type="ECO:0000256" key="2">
    <source>
        <dbReference type="ARBA" id="ARBA00022801"/>
    </source>
</evidence>
<dbReference type="EMBL" id="AVOT02001249">
    <property type="protein sequence ID" value="MBW0466239.1"/>
    <property type="molecule type" value="Genomic_DNA"/>
</dbReference>
<gene>
    <name evidence="4" type="ORF">O181_005954</name>
</gene>
<dbReference type="InterPro" id="IPR001969">
    <property type="entry name" value="Aspartic_peptidase_AS"/>
</dbReference>
<evidence type="ECO:0000313" key="4">
    <source>
        <dbReference type="EMBL" id="MBW0466239.1"/>
    </source>
</evidence>
<proteinExistence type="predicted"/>
<keyword evidence="5" id="KW-1185">Reference proteome</keyword>
<evidence type="ECO:0000313" key="5">
    <source>
        <dbReference type="Proteomes" id="UP000765509"/>
    </source>
</evidence>
<dbReference type="Pfam" id="PF00077">
    <property type="entry name" value="RVP"/>
    <property type="match status" value="1"/>
</dbReference>
<organism evidence="4 5">
    <name type="scientific">Austropuccinia psidii MF-1</name>
    <dbReference type="NCBI Taxonomy" id="1389203"/>
    <lineage>
        <taxon>Eukaryota</taxon>
        <taxon>Fungi</taxon>
        <taxon>Dikarya</taxon>
        <taxon>Basidiomycota</taxon>
        <taxon>Pucciniomycotina</taxon>
        <taxon>Pucciniomycetes</taxon>
        <taxon>Pucciniales</taxon>
        <taxon>Sphaerophragmiaceae</taxon>
        <taxon>Austropuccinia</taxon>
    </lineage>
</organism>
<feature type="domain" description="Peptidase A2" evidence="3">
    <location>
        <begin position="13"/>
        <end position="49"/>
    </location>
</feature>
<dbReference type="OrthoDB" id="5535068at2759"/>
<dbReference type="GO" id="GO:0006508">
    <property type="term" value="P:proteolysis"/>
    <property type="evidence" value="ECO:0007669"/>
    <property type="project" value="InterPro"/>
</dbReference>
<dbReference type="InterPro" id="IPR001995">
    <property type="entry name" value="Peptidase_A2_cat"/>
</dbReference>
<protein>
    <recommendedName>
        <fullName evidence="3">Peptidase A2 domain-containing protein</fullName>
    </recommendedName>
</protein>
<keyword evidence="2" id="KW-0378">Hydrolase</keyword>
<reference evidence="4" key="1">
    <citation type="submission" date="2021-03" db="EMBL/GenBank/DDBJ databases">
        <title>Draft genome sequence of rust myrtle Austropuccinia psidii MF-1, a brazilian biotype.</title>
        <authorList>
            <person name="Quecine M.C."/>
            <person name="Pachon D.M.R."/>
            <person name="Bonatelli M.L."/>
            <person name="Correr F.H."/>
            <person name="Franceschini L.M."/>
            <person name="Leite T.F."/>
            <person name="Margarido G.R.A."/>
            <person name="Almeida C.A."/>
            <person name="Ferrarezi J.A."/>
            <person name="Labate C.A."/>
        </authorList>
    </citation>
    <scope>NUCLEOTIDE SEQUENCE</scope>
    <source>
        <strain evidence="4">MF-1</strain>
    </source>
</reference>
<dbReference type="SUPFAM" id="SSF50630">
    <property type="entry name" value="Acid proteases"/>
    <property type="match status" value="1"/>
</dbReference>
<dbReference type="Proteomes" id="UP000765509">
    <property type="component" value="Unassembled WGS sequence"/>
</dbReference>